<dbReference type="STRING" id="41067.A0A2I2F8J1"/>
<keyword evidence="2" id="KW-0479">Metal-binding</keyword>
<dbReference type="PANTHER" id="PTHR40626:SF10">
    <property type="entry name" value="C2H2-TYPE DOMAIN-CONTAINING PROTEIN"/>
    <property type="match status" value="1"/>
</dbReference>
<keyword evidence="4" id="KW-0863">Zinc-finger</keyword>
<evidence type="ECO:0000256" key="4">
    <source>
        <dbReference type="ARBA" id="ARBA00022771"/>
    </source>
</evidence>
<accession>A0A2I2F8J1</accession>
<comment type="subcellular location">
    <subcellularLocation>
        <location evidence="1">Nucleus</location>
    </subcellularLocation>
</comment>
<evidence type="ECO:0000256" key="1">
    <source>
        <dbReference type="ARBA" id="ARBA00004123"/>
    </source>
</evidence>
<dbReference type="Pfam" id="PF04082">
    <property type="entry name" value="Fungal_trans"/>
    <property type="match status" value="1"/>
</dbReference>
<dbReference type="GO" id="GO:0000978">
    <property type="term" value="F:RNA polymerase II cis-regulatory region sequence-specific DNA binding"/>
    <property type="evidence" value="ECO:0007669"/>
    <property type="project" value="InterPro"/>
</dbReference>
<proteinExistence type="predicted"/>
<dbReference type="GO" id="GO:0006351">
    <property type="term" value="P:DNA-templated transcription"/>
    <property type="evidence" value="ECO:0007669"/>
    <property type="project" value="InterPro"/>
</dbReference>
<keyword evidence="11" id="KW-1185">Reference proteome</keyword>
<evidence type="ECO:0000256" key="7">
    <source>
        <dbReference type="ARBA" id="ARBA00023163"/>
    </source>
</evidence>
<dbReference type="GO" id="GO:0000785">
    <property type="term" value="C:chromatin"/>
    <property type="evidence" value="ECO:0007669"/>
    <property type="project" value="TreeGrafter"/>
</dbReference>
<protein>
    <recommendedName>
        <fullName evidence="9">Xylanolytic transcriptional activator regulatory domain-containing protein</fullName>
    </recommendedName>
</protein>
<dbReference type="GeneID" id="36524740"/>
<dbReference type="Proteomes" id="UP000234585">
    <property type="component" value="Unassembled WGS sequence"/>
</dbReference>
<evidence type="ECO:0000256" key="3">
    <source>
        <dbReference type="ARBA" id="ARBA00022737"/>
    </source>
</evidence>
<dbReference type="GO" id="GO:0005634">
    <property type="term" value="C:nucleus"/>
    <property type="evidence" value="ECO:0007669"/>
    <property type="project" value="UniProtKB-SubCell"/>
</dbReference>
<dbReference type="OrthoDB" id="1405595at2759"/>
<evidence type="ECO:0000256" key="8">
    <source>
        <dbReference type="ARBA" id="ARBA00023242"/>
    </source>
</evidence>
<keyword evidence="8" id="KW-0539">Nucleus</keyword>
<organism evidence="10 11">
    <name type="scientific">Aspergillus candidus</name>
    <dbReference type="NCBI Taxonomy" id="41067"/>
    <lineage>
        <taxon>Eukaryota</taxon>
        <taxon>Fungi</taxon>
        <taxon>Dikarya</taxon>
        <taxon>Ascomycota</taxon>
        <taxon>Pezizomycotina</taxon>
        <taxon>Eurotiomycetes</taxon>
        <taxon>Eurotiomycetidae</taxon>
        <taxon>Eurotiales</taxon>
        <taxon>Aspergillaceae</taxon>
        <taxon>Aspergillus</taxon>
        <taxon>Aspergillus subgen. Circumdati</taxon>
    </lineage>
</organism>
<evidence type="ECO:0000256" key="5">
    <source>
        <dbReference type="ARBA" id="ARBA00022833"/>
    </source>
</evidence>
<dbReference type="GO" id="GO:0000981">
    <property type="term" value="F:DNA-binding transcription factor activity, RNA polymerase II-specific"/>
    <property type="evidence" value="ECO:0007669"/>
    <property type="project" value="InterPro"/>
</dbReference>
<evidence type="ECO:0000259" key="9">
    <source>
        <dbReference type="Pfam" id="PF04082"/>
    </source>
</evidence>
<name>A0A2I2F8J1_ASPCN</name>
<dbReference type="RefSeq" id="XP_024670964.1">
    <property type="nucleotide sequence ID" value="XM_024817580.1"/>
</dbReference>
<dbReference type="CDD" id="cd12148">
    <property type="entry name" value="fungal_TF_MHR"/>
    <property type="match status" value="1"/>
</dbReference>
<dbReference type="InterPro" id="IPR007219">
    <property type="entry name" value="XnlR_reg_dom"/>
</dbReference>
<dbReference type="GO" id="GO:0008270">
    <property type="term" value="F:zinc ion binding"/>
    <property type="evidence" value="ECO:0007669"/>
    <property type="project" value="UniProtKB-KW"/>
</dbReference>
<evidence type="ECO:0000313" key="11">
    <source>
        <dbReference type="Proteomes" id="UP000234585"/>
    </source>
</evidence>
<evidence type="ECO:0000313" key="10">
    <source>
        <dbReference type="EMBL" id="PLB36952.1"/>
    </source>
</evidence>
<keyword evidence="3" id="KW-0677">Repeat</keyword>
<keyword evidence="5" id="KW-0862">Zinc</keyword>
<sequence length="567" mass="64529">MSRMWSPPAETHRNDAHTATFPKISDEDWLWLADQLPELDVPQHAKSARYELPSRTALSRYLHRFLTDFHPHYPIVHSQTLSIRNMAPELTLAMATVGCQYCLESREGHRMFDLTRDVILEKLDRREMRCNTRYRGRGAPVQVSEDQVPREQLFFGPQNHTLEPKMCQDCHAYPLIETMQALFYLMVVALLGEANQRRSRDIATIQSLLAPLMQQQGLSEHVCSLCSWESWLRHESARRTKLSIFCIFVLRSISTNVPSATLLADIRLQLPCQAEEWQAPNAESWEMIHRESERPLMFHDHFGLLFRSDTEIPACSALGGHVMIHAILQHIFYLHQVTQINDLGGQASVEQLLSVQRALKRWRSSCEQDTGSSLNTIVQSEPIVANSVALYRLAYIRLLVNIGPARSLIEQDETIIIDRLQRLPRLSRNPLLTMAARQAMAALLPPLEQGIFLIGQERNWSVVHAICSVEYTYILSEFLRVTAGEVSPPLDTDEYDVLAGIQELLMEFEICLPNGDVAGFHNAPGFLAGRVALAWATILQSVRTWKVVDLVRRVLLKMAESIEMGGL</sequence>
<reference evidence="10 11" key="1">
    <citation type="submission" date="2017-12" db="EMBL/GenBank/DDBJ databases">
        <authorList>
            <consortium name="DOE Joint Genome Institute"/>
            <person name="Haridas S."/>
            <person name="Kjaerbolling I."/>
            <person name="Vesth T.C."/>
            <person name="Frisvad J.C."/>
            <person name="Nybo J.L."/>
            <person name="Theobald S."/>
            <person name="Kuo A."/>
            <person name="Bowyer P."/>
            <person name="Matsuda Y."/>
            <person name="Mondo S."/>
            <person name="Lyhne E.K."/>
            <person name="Kogle M.E."/>
            <person name="Clum A."/>
            <person name="Lipzen A."/>
            <person name="Salamov A."/>
            <person name="Ngan C.Y."/>
            <person name="Daum C."/>
            <person name="Chiniquy J."/>
            <person name="Barry K."/>
            <person name="LaButti K."/>
            <person name="Simmons B.A."/>
            <person name="Magnuson J.K."/>
            <person name="Mortensen U.H."/>
            <person name="Larsen T.O."/>
            <person name="Grigoriev I.V."/>
            <person name="Baker S.E."/>
            <person name="Andersen M.R."/>
            <person name="Nordberg H.P."/>
            <person name="Cantor M.N."/>
            <person name="Hua S.X."/>
        </authorList>
    </citation>
    <scope>NUCLEOTIDE SEQUENCE [LARGE SCALE GENOMIC DNA]</scope>
    <source>
        <strain evidence="10 11">CBS 102.13</strain>
    </source>
</reference>
<dbReference type="InterPro" id="IPR051059">
    <property type="entry name" value="VerF-like"/>
</dbReference>
<dbReference type="EMBL" id="KZ559147">
    <property type="protein sequence ID" value="PLB36952.1"/>
    <property type="molecule type" value="Genomic_DNA"/>
</dbReference>
<evidence type="ECO:0000256" key="6">
    <source>
        <dbReference type="ARBA" id="ARBA00023015"/>
    </source>
</evidence>
<feature type="domain" description="Xylanolytic transcriptional activator regulatory" evidence="9">
    <location>
        <begin position="62"/>
        <end position="363"/>
    </location>
</feature>
<dbReference type="AlphaFoldDB" id="A0A2I2F8J1"/>
<gene>
    <name evidence="10" type="ORF">BDW47DRAFT_132538</name>
</gene>
<evidence type="ECO:0000256" key="2">
    <source>
        <dbReference type="ARBA" id="ARBA00022723"/>
    </source>
</evidence>
<keyword evidence="7" id="KW-0804">Transcription</keyword>
<keyword evidence="6" id="KW-0805">Transcription regulation</keyword>
<dbReference type="PANTHER" id="PTHR40626">
    <property type="entry name" value="MIP31509P"/>
    <property type="match status" value="1"/>
</dbReference>